<name>A0A8T2IHT3_9PIPI</name>
<keyword evidence="2" id="KW-1185">Reference proteome</keyword>
<accession>A0A8T2IHT3</accession>
<dbReference type="AlphaFoldDB" id="A0A8T2IHT3"/>
<comment type="caution">
    <text evidence="1">The sequence shown here is derived from an EMBL/GenBank/DDBJ whole genome shotgun (WGS) entry which is preliminary data.</text>
</comment>
<proteinExistence type="predicted"/>
<organism evidence="1 2">
    <name type="scientific">Hymenochirus boettgeri</name>
    <name type="common">Congo dwarf clawed frog</name>
    <dbReference type="NCBI Taxonomy" id="247094"/>
    <lineage>
        <taxon>Eukaryota</taxon>
        <taxon>Metazoa</taxon>
        <taxon>Chordata</taxon>
        <taxon>Craniata</taxon>
        <taxon>Vertebrata</taxon>
        <taxon>Euteleostomi</taxon>
        <taxon>Amphibia</taxon>
        <taxon>Batrachia</taxon>
        <taxon>Anura</taxon>
        <taxon>Pipoidea</taxon>
        <taxon>Pipidae</taxon>
        <taxon>Pipinae</taxon>
        <taxon>Hymenochirus</taxon>
    </lineage>
</organism>
<gene>
    <name evidence="1" type="ORF">GDO86_019217</name>
</gene>
<protein>
    <submittedName>
        <fullName evidence="1">Uncharacterized protein</fullName>
    </submittedName>
</protein>
<dbReference type="EMBL" id="JAACNH010000290">
    <property type="protein sequence ID" value="KAG8431227.1"/>
    <property type="molecule type" value="Genomic_DNA"/>
</dbReference>
<reference evidence="1" key="1">
    <citation type="thesis" date="2020" institute="ProQuest LLC" country="789 East Eisenhower Parkway, Ann Arbor, MI, USA">
        <title>Comparative Genomics and Chromosome Evolution.</title>
        <authorList>
            <person name="Mudd A.B."/>
        </authorList>
    </citation>
    <scope>NUCLEOTIDE SEQUENCE</scope>
    <source>
        <strain evidence="1">Female2</strain>
        <tissue evidence="1">Blood</tissue>
    </source>
</reference>
<evidence type="ECO:0000313" key="2">
    <source>
        <dbReference type="Proteomes" id="UP000812440"/>
    </source>
</evidence>
<sequence>MGLWILNRFQIKGEVRIHTNKKQLSQSWDYWVILGFSLRFYFGKFVCLTCDRVPSVFHSLIIINNGIHTMDERAIIHPIPYPQAGYV</sequence>
<evidence type="ECO:0000313" key="1">
    <source>
        <dbReference type="EMBL" id="KAG8431227.1"/>
    </source>
</evidence>
<dbReference type="Proteomes" id="UP000812440">
    <property type="component" value="Unassembled WGS sequence"/>
</dbReference>